<dbReference type="PANTHER" id="PTHR42966:SF1">
    <property type="entry name" value="SIALIC ACID SYNTHASE"/>
    <property type="match status" value="1"/>
</dbReference>
<accession>A0ABW8RXK7</accession>
<dbReference type="InterPro" id="IPR013785">
    <property type="entry name" value="Aldolase_TIM"/>
</dbReference>
<evidence type="ECO:0000259" key="1">
    <source>
        <dbReference type="PROSITE" id="PS50844"/>
    </source>
</evidence>
<dbReference type="Pfam" id="PF08666">
    <property type="entry name" value="SAF"/>
    <property type="match status" value="1"/>
</dbReference>
<feature type="domain" description="AFP-like" evidence="1">
    <location>
        <begin position="288"/>
        <end position="343"/>
    </location>
</feature>
<organism evidence="2 3">
    <name type="scientific">Aquirufa salirivi</name>
    <dbReference type="NCBI Taxonomy" id="3104729"/>
    <lineage>
        <taxon>Bacteria</taxon>
        <taxon>Pseudomonadati</taxon>
        <taxon>Bacteroidota</taxon>
        <taxon>Cytophagia</taxon>
        <taxon>Cytophagales</taxon>
        <taxon>Flectobacillaceae</taxon>
        <taxon>Aquirufa</taxon>
    </lineage>
</organism>
<dbReference type="InterPro" id="IPR013974">
    <property type="entry name" value="SAF"/>
</dbReference>
<evidence type="ECO:0000313" key="3">
    <source>
        <dbReference type="Proteomes" id="UP001623558"/>
    </source>
</evidence>
<protein>
    <submittedName>
        <fullName evidence="2">N-acetylneuraminate synthase family protein</fullName>
    </submittedName>
</protein>
<dbReference type="RefSeq" id="WP_406750752.1">
    <property type="nucleotide sequence ID" value="NZ_JBEWZH010000004.1"/>
</dbReference>
<dbReference type="InterPro" id="IPR013132">
    <property type="entry name" value="PseI/NeuA/B-like_N"/>
</dbReference>
<dbReference type="InterPro" id="IPR006190">
    <property type="entry name" value="SAF_AFP_Neu5Ac"/>
</dbReference>
<dbReference type="Proteomes" id="UP001623558">
    <property type="component" value="Unassembled WGS sequence"/>
</dbReference>
<dbReference type="Gene3D" id="3.20.20.70">
    <property type="entry name" value="Aldolase class I"/>
    <property type="match status" value="1"/>
</dbReference>
<keyword evidence="3" id="KW-1185">Reference proteome</keyword>
<dbReference type="PROSITE" id="PS50844">
    <property type="entry name" value="AFP_LIKE"/>
    <property type="match status" value="1"/>
</dbReference>
<name>A0ABW8RXK7_9BACT</name>
<dbReference type="InterPro" id="IPR051690">
    <property type="entry name" value="PseI-like"/>
</dbReference>
<dbReference type="InterPro" id="IPR036732">
    <property type="entry name" value="AFP_Neu5c_C_sf"/>
</dbReference>
<comment type="caution">
    <text evidence="2">The sequence shown here is derived from an EMBL/GenBank/DDBJ whole genome shotgun (WGS) entry which is preliminary data.</text>
</comment>
<evidence type="ECO:0000313" key="2">
    <source>
        <dbReference type="EMBL" id="MFL0162054.1"/>
    </source>
</evidence>
<sequence length="343" mass="37817">MTIINTAFSRISNNDPCYLIAEIGSNHNGNFDIACEMIEKAADAGVNAVKFQTFKASNHYSKKTPHISLYKESIYTLIEKLEIDRTWHTKLAEVCKNSKVDFLDSPCDSEAINIAVGVNMPIIKVASFDMVDVRLIDEISKTGKALMFSAGMCKLSEIETAVNISRGNGNNNIIILQCTSVYPAPIHLSNLNAMNVIKNAFNVITGYSDHTMGDHIACAAVALGAKVIEKHYTLSRKMEGPDHAFAIEPDELANMVNKIRDIEGSLGDGIKNGPREEEMEFFKNARRSILSSRNISKGEIIQDIDIVVKRPGYGIEPSLIHVVVGRTAKIDIEADSPITWEMI</sequence>
<proteinExistence type="predicted"/>
<dbReference type="EMBL" id="JBEWZH010000004">
    <property type="protein sequence ID" value="MFL0162054.1"/>
    <property type="molecule type" value="Genomic_DNA"/>
</dbReference>
<dbReference type="PANTHER" id="PTHR42966">
    <property type="entry name" value="N-ACETYLNEURAMINATE SYNTHASE"/>
    <property type="match status" value="1"/>
</dbReference>
<dbReference type="Gene3D" id="3.90.1210.10">
    <property type="entry name" value="Antifreeze-like/N-acetylneuraminic acid synthase C-terminal domain"/>
    <property type="match status" value="1"/>
</dbReference>
<dbReference type="InterPro" id="IPR057736">
    <property type="entry name" value="SAF_PseI/NeuA/NeuB"/>
</dbReference>
<dbReference type="SUPFAM" id="SSF51269">
    <property type="entry name" value="AFP III-like domain"/>
    <property type="match status" value="1"/>
</dbReference>
<reference evidence="2 3" key="1">
    <citation type="submission" date="2024-07" db="EMBL/GenBank/DDBJ databases">
        <authorList>
            <person name="Pitt A."/>
            <person name="Hahn M.W."/>
        </authorList>
    </citation>
    <scope>NUCLEOTIDE SEQUENCE [LARGE SCALE GENOMIC DNA]</scope>
    <source>
        <strain evidence="2 3">1-SAACH-A3</strain>
    </source>
</reference>
<gene>
    <name evidence="2" type="ORF">U0R11_06590</name>
</gene>
<dbReference type="SUPFAM" id="SSF51569">
    <property type="entry name" value="Aldolase"/>
    <property type="match status" value="1"/>
</dbReference>
<dbReference type="Pfam" id="PF03102">
    <property type="entry name" value="NeuB"/>
    <property type="match status" value="1"/>
</dbReference>
<dbReference type="CDD" id="cd11615">
    <property type="entry name" value="SAF_NeuB_like"/>
    <property type="match status" value="1"/>
</dbReference>